<name>A0A398B274_9BACI</name>
<reference evidence="1 2" key="1">
    <citation type="submission" date="2018-08" db="EMBL/GenBank/DDBJ databases">
        <title>Bacillus jemisoniae sp. nov., Bacillus chryseoplanitiae sp. nov., Bacillus resnikiae sp. nov., and Bacillus frankliniae sp. nov., isolated from Viking spacecraft and associated surfaces.</title>
        <authorList>
            <person name="Seuylemezian A."/>
            <person name="Vaishampayan P."/>
        </authorList>
    </citation>
    <scope>NUCLEOTIDE SEQUENCE [LARGE SCALE GENOMIC DNA]</scope>
    <source>
        <strain evidence="1 2">MA001</strain>
    </source>
</reference>
<dbReference type="Proteomes" id="UP000266016">
    <property type="component" value="Unassembled WGS sequence"/>
</dbReference>
<dbReference type="EMBL" id="QWVS01000038">
    <property type="protein sequence ID" value="RID82988.1"/>
    <property type="molecule type" value="Genomic_DNA"/>
</dbReference>
<comment type="caution">
    <text evidence="1">The sequence shown here is derived from an EMBL/GenBank/DDBJ whole genome shotgun (WGS) entry which is preliminary data.</text>
</comment>
<gene>
    <name evidence="1" type="ORF">D1953_16765</name>
</gene>
<evidence type="ECO:0000313" key="2">
    <source>
        <dbReference type="Proteomes" id="UP000266016"/>
    </source>
</evidence>
<sequence>MEKISAIPGHNSEGELDPARIVKWVQKVRESAIELGCGTGGDDERKLTEKYENWVKALEFSYPRVAGILSNMAKSYLDDAVREDLRAGVTKRLME</sequence>
<keyword evidence="2" id="KW-1185">Reference proteome</keyword>
<dbReference type="RefSeq" id="WP_119118313.1">
    <property type="nucleotide sequence ID" value="NZ_QWVS01000038.1"/>
</dbReference>
<organism evidence="1 2">
    <name type="scientific">Peribacillus asahii</name>
    <dbReference type="NCBI Taxonomy" id="228899"/>
    <lineage>
        <taxon>Bacteria</taxon>
        <taxon>Bacillati</taxon>
        <taxon>Bacillota</taxon>
        <taxon>Bacilli</taxon>
        <taxon>Bacillales</taxon>
        <taxon>Bacillaceae</taxon>
        <taxon>Peribacillus</taxon>
    </lineage>
</organism>
<proteinExistence type="predicted"/>
<dbReference type="AlphaFoldDB" id="A0A398B274"/>
<evidence type="ECO:0000313" key="1">
    <source>
        <dbReference type="EMBL" id="RID82988.1"/>
    </source>
</evidence>
<accession>A0A398B274</accession>
<protein>
    <submittedName>
        <fullName evidence="1">Uncharacterized protein</fullName>
    </submittedName>
</protein>